<keyword evidence="1" id="KW-0175">Coiled coil</keyword>
<gene>
    <name evidence="4" type="ORF">SLEP1_g22750</name>
</gene>
<comment type="caution">
    <text evidence="4">The sequence shown here is derived from an EMBL/GenBank/DDBJ whole genome shotgun (WGS) entry which is preliminary data.</text>
</comment>
<dbReference type="EMBL" id="BPVZ01000034">
    <property type="protein sequence ID" value="GKV11493.1"/>
    <property type="molecule type" value="Genomic_DNA"/>
</dbReference>
<keyword evidence="5" id="KW-1185">Reference proteome</keyword>
<protein>
    <recommendedName>
        <fullName evidence="3">Aminotransferase-like plant mobile domain-containing protein</fullName>
    </recommendedName>
</protein>
<evidence type="ECO:0000259" key="3">
    <source>
        <dbReference type="Pfam" id="PF10536"/>
    </source>
</evidence>
<keyword evidence="2" id="KW-0472">Membrane</keyword>
<dbReference type="InterPro" id="IPR019557">
    <property type="entry name" value="AminoTfrase-like_pln_mobile"/>
</dbReference>
<feature type="transmembrane region" description="Helical" evidence="2">
    <location>
        <begin position="264"/>
        <end position="286"/>
    </location>
</feature>
<organism evidence="4 5">
    <name type="scientific">Rubroshorea leprosula</name>
    <dbReference type="NCBI Taxonomy" id="152421"/>
    <lineage>
        <taxon>Eukaryota</taxon>
        <taxon>Viridiplantae</taxon>
        <taxon>Streptophyta</taxon>
        <taxon>Embryophyta</taxon>
        <taxon>Tracheophyta</taxon>
        <taxon>Spermatophyta</taxon>
        <taxon>Magnoliopsida</taxon>
        <taxon>eudicotyledons</taxon>
        <taxon>Gunneridae</taxon>
        <taxon>Pentapetalae</taxon>
        <taxon>rosids</taxon>
        <taxon>malvids</taxon>
        <taxon>Malvales</taxon>
        <taxon>Dipterocarpaceae</taxon>
        <taxon>Rubroshorea</taxon>
    </lineage>
</organism>
<evidence type="ECO:0000313" key="5">
    <source>
        <dbReference type="Proteomes" id="UP001054252"/>
    </source>
</evidence>
<dbReference type="Proteomes" id="UP001054252">
    <property type="component" value="Unassembled WGS sequence"/>
</dbReference>
<dbReference type="GO" id="GO:0010073">
    <property type="term" value="P:meristem maintenance"/>
    <property type="evidence" value="ECO:0007669"/>
    <property type="project" value="InterPro"/>
</dbReference>
<feature type="coiled-coil region" evidence="1">
    <location>
        <begin position="342"/>
        <end position="376"/>
    </location>
</feature>
<feature type="domain" description="Aminotransferase-like plant mobile" evidence="3">
    <location>
        <begin position="76"/>
        <end position="260"/>
    </location>
</feature>
<feature type="transmembrane region" description="Helical" evidence="2">
    <location>
        <begin position="292"/>
        <end position="309"/>
    </location>
</feature>
<dbReference type="AlphaFoldDB" id="A0AAV5JJE5"/>
<keyword evidence="2" id="KW-0812">Transmembrane</keyword>
<dbReference type="Pfam" id="PF10536">
    <property type="entry name" value="PMD"/>
    <property type="match status" value="1"/>
</dbReference>
<proteinExistence type="predicted"/>
<evidence type="ECO:0000313" key="4">
    <source>
        <dbReference type="EMBL" id="GKV11493.1"/>
    </source>
</evidence>
<evidence type="ECO:0000256" key="1">
    <source>
        <dbReference type="SAM" id="Coils"/>
    </source>
</evidence>
<keyword evidence="2" id="KW-1133">Transmembrane helix</keyword>
<accession>A0AAV5JJE5</accession>
<reference evidence="4 5" key="1">
    <citation type="journal article" date="2021" name="Commun. Biol.">
        <title>The genome of Shorea leprosula (Dipterocarpaceae) highlights the ecological relevance of drought in aseasonal tropical rainforests.</title>
        <authorList>
            <person name="Ng K.K.S."/>
            <person name="Kobayashi M.J."/>
            <person name="Fawcett J.A."/>
            <person name="Hatakeyama M."/>
            <person name="Paape T."/>
            <person name="Ng C.H."/>
            <person name="Ang C.C."/>
            <person name="Tnah L.H."/>
            <person name="Lee C.T."/>
            <person name="Nishiyama T."/>
            <person name="Sese J."/>
            <person name="O'Brien M.J."/>
            <person name="Copetti D."/>
            <person name="Mohd Noor M.I."/>
            <person name="Ong R.C."/>
            <person name="Putra M."/>
            <person name="Sireger I.Z."/>
            <person name="Indrioko S."/>
            <person name="Kosugi Y."/>
            <person name="Izuno A."/>
            <person name="Isagi Y."/>
            <person name="Lee S.L."/>
            <person name="Shimizu K.K."/>
        </authorList>
    </citation>
    <scope>NUCLEOTIDE SEQUENCE [LARGE SCALE GENOMIC DNA]</scope>
    <source>
        <strain evidence="4">214</strain>
    </source>
</reference>
<evidence type="ECO:0000256" key="2">
    <source>
        <dbReference type="SAM" id="Phobius"/>
    </source>
</evidence>
<sequence length="422" mass="47780">MEDWSSWAKEMLVENGFVEILLAIGIFKSVALSQTLRISRNVECLRRLVRRWCMKDPRHIALTLEEHATLVALKKVMKKNANASSHSWRGKYSIDFSTWIRYFQIGKGKDSPYVRVAFLTGWLSTFVFGGFSNHEIMAERIPLAIRSTKGVRLPLAPLMLGTLYHMLDLLYFDEILGANYYIIESHVCLSLLQMFAWERFLPYHSSCVTSGKALKEYLMAKCGYISRIAPLACSWVGKRKIKGNARESNCELCRMRLRSSGNASSSYAIHVVVYYIAGGMQLGVLLPPKKGLQGNLAMIKTFLLLLLLTRQIRDSAIRTHLSNLAKAYLKKIEFGMAGGDMVESLNERIKEQMNHIKEMEKSLAEMKELIIKLEEGLVSTKAYLGSLNQEKEHLNSSSVTELRQACMEAAKAFGDETSPFLP</sequence>
<dbReference type="InterPro" id="IPR044824">
    <property type="entry name" value="MAIN-like"/>
</dbReference>
<dbReference type="PANTHER" id="PTHR46033">
    <property type="entry name" value="PROTEIN MAIN-LIKE 2"/>
    <property type="match status" value="1"/>
</dbReference>
<dbReference type="PANTHER" id="PTHR46033:SF80">
    <property type="entry name" value="PROTEIN MAIN-LIKE 2-LIKE"/>
    <property type="match status" value="1"/>
</dbReference>
<name>A0AAV5JJE5_9ROSI</name>
<feature type="transmembrane region" description="Helical" evidence="2">
    <location>
        <begin position="20"/>
        <end position="38"/>
    </location>
</feature>